<feature type="domain" description="Large ribosomal subunit protein uL6 alpha-beta" evidence="9">
    <location>
        <begin position="92"/>
        <end position="166"/>
    </location>
</feature>
<dbReference type="EMBL" id="JH413847">
    <property type="protein sequence ID" value="EHL29409.1"/>
    <property type="molecule type" value="Genomic_DNA"/>
</dbReference>
<evidence type="ECO:0000256" key="1">
    <source>
        <dbReference type="ARBA" id="ARBA00009356"/>
    </source>
</evidence>
<organism evidence="10 11">
    <name type="scientific">Legionella drancourtii LLAP12</name>
    <dbReference type="NCBI Taxonomy" id="658187"/>
    <lineage>
        <taxon>Bacteria</taxon>
        <taxon>Pseudomonadati</taxon>
        <taxon>Pseudomonadota</taxon>
        <taxon>Gammaproteobacteria</taxon>
        <taxon>Legionellales</taxon>
        <taxon>Legionellaceae</taxon>
        <taxon>Legionella</taxon>
    </lineage>
</organism>
<dbReference type="PANTHER" id="PTHR11655">
    <property type="entry name" value="60S/50S RIBOSOMAL PROTEIN L6/L9"/>
    <property type="match status" value="1"/>
</dbReference>
<dbReference type="FunCoup" id="G9ESU2">
    <property type="interactions" value="633"/>
</dbReference>
<dbReference type="STRING" id="658187.LDG_8369"/>
<protein>
    <recommendedName>
        <fullName evidence="6">Large ribosomal subunit protein uL6</fullName>
    </recommendedName>
</protein>
<comment type="similarity">
    <text evidence="1 6 7">Belongs to the universal ribosomal protein uL6 family.</text>
</comment>
<dbReference type="FunFam" id="3.90.930.12:FF:000002">
    <property type="entry name" value="50S ribosomal protein L6"/>
    <property type="match status" value="1"/>
</dbReference>
<dbReference type="HAMAP" id="MF_01365_B">
    <property type="entry name" value="Ribosomal_uL6_B"/>
    <property type="match status" value="1"/>
</dbReference>
<comment type="subunit">
    <text evidence="6">Part of the 50S ribosomal subunit.</text>
</comment>
<reference evidence="10 11" key="1">
    <citation type="journal article" date="2011" name="BMC Genomics">
        <title>Insight into cross-talk between intra-amoebal pathogens.</title>
        <authorList>
            <person name="Gimenez G."/>
            <person name="Bertelli C."/>
            <person name="Moliner C."/>
            <person name="Robert C."/>
            <person name="Raoult D."/>
            <person name="Fournier P.E."/>
            <person name="Greub G."/>
        </authorList>
    </citation>
    <scope>NUCLEOTIDE SEQUENCE [LARGE SCALE GENOMIC DNA]</scope>
    <source>
        <strain evidence="10 11">LLAP12</strain>
    </source>
</reference>
<dbReference type="eggNOG" id="COG0097">
    <property type="taxonomic scope" value="Bacteria"/>
</dbReference>
<dbReference type="GO" id="GO:0003735">
    <property type="term" value="F:structural constituent of ribosome"/>
    <property type="evidence" value="ECO:0007669"/>
    <property type="project" value="UniProtKB-UniRule"/>
</dbReference>
<dbReference type="GO" id="GO:0002181">
    <property type="term" value="P:cytoplasmic translation"/>
    <property type="evidence" value="ECO:0007669"/>
    <property type="project" value="TreeGrafter"/>
</dbReference>
<comment type="function">
    <text evidence="6 8">This protein binds to the 23S rRNA, and is important in its secondary structure. It is located near the subunit interface in the base of the L7/L12 stalk, and near the tRNA binding site of the peptidyltransferase center.</text>
</comment>
<evidence type="ECO:0000256" key="3">
    <source>
        <dbReference type="ARBA" id="ARBA00022884"/>
    </source>
</evidence>
<dbReference type="GO" id="GO:0022625">
    <property type="term" value="C:cytosolic large ribosomal subunit"/>
    <property type="evidence" value="ECO:0007669"/>
    <property type="project" value="UniProtKB-UniRule"/>
</dbReference>
<evidence type="ECO:0000256" key="5">
    <source>
        <dbReference type="ARBA" id="ARBA00023274"/>
    </source>
</evidence>
<evidence type="ECO:0000256" key="4">
    <source>
        <dbReference type="ARBA" id="ARBA00022980"/>
    </source>
</evidence>
<dbReference type="SUPFAM" id="SSF56053">
    <property type="entry name" value="Ribosomal protein L6"/>
    <property type="match status" value="2"/>
</dbReference>
<gene>
    <name evidence="6" type="primary">rplF</name>
    <name evidence="10" type="ORF">LDG_8369</name>
</gene>
<dbReference type="PIRSF" id="PIRSF002162">
    <property type="entry name" value="Ribosomal_L6"/>
    <property type="match status" value="1"/>
</dbReference>
<keyword evidence="11" id="KW-1185">Reference proteome</keyword>
<evidence type="ECO:0000313" key="10">
    <source>
        <dbReference type="EMBL" id="EHL29409.1"/>
    </source>
</evidence>
<dbReference type="Pfam" id="PF00347">
    <property type="entry name" value="Ribosomal_L6"/>
    <property type="match status" value="2"/>
</dbReference>
<evidence type="ECO:0000256" key="8">
    <source>
        <dbReference type="RuleBase" id="RU003870"/>
    </source>
</evidence>
<evidence type="ECO:0000256" key="6">
    <source>
        <dbReference type="HAMAP-Rule" id="MF_01365"/>
    </source>
</evidence>
<keyword evidence="5 6" id="KW-0687">Ribonucleoprotein</keyword>
<dbReference type="InParanoid" id="G9ESU2"/>
<evidence type="ECO:0000313" key="11">
    <source>
        <dbReference type="Proteomes" id="UP000002770"/>
    </source>
</evidence>
<dbReference type="InterPro" id="IPR019906">
    <property type="entry name" value="Ribosomal_uL6_bac-type"/>
</dbReference>
<evidence type="ECO:0000259" key="9">
    <source>
        <dbReference type="Pfam" id="PF00347"/>
    </source>
</evidence>
<dbReference type="OrthoDB" id="9805007at2"/>
<dbReference type="PRINTS" id="PR00059">
    <property type="entry name" value="RIBOSOMALL6"/>
</dbReference>
<dbReference type="Proteomes" id="UP000002770">
    <property type="component" value="Unassembled WGS sequence"/>
</dbReference>
<dbReference type="GO" id="GO:0019843">
    <property type="term" value="F:rRNA binding"/>
    <property type="evidence" value="ECO:0007669"/>
    <property type="project" value="UniProtKB-UniRule"/>
</dbReference>
<keyword evidence="4 6" id="KW-0689">Ribosomal protein</keyword>
<dbReference type="RefSeq" id="WP_006872247.1">
    <property type="nucleotide sequence ID" value="NZ_JH413847.1"/>
</dbReference>
<evidence type="ECO:0000256" key="2">
    <source>
        <dbReference type="ARBA" id="ARBA00022730"/>
    </source>
</evidence>
<dbReference type="HOGENOM" id="CLU_065464_1_2_6"/>
<accession>G9ESU2</accession>
<dbReference type="NCBIfam" id="TIGR03654">
    <property type="entry name" value="L6_bact"/>
    <property type="match status" value="1"/>
</dbReference>
<dbReference type="InterPro" id="IPR000702">
    <property type="entry name" value="Ribosomal_uL6-like"/>
</dbReference>
<dbReference type="AlphaFoldDB" id="G9ESU2"/>
<dbReference type="PROSITE" id="PS00525">
    <property type="entry name" value="RIBOSOMAL_L6_1"/>
    <property type="match status" value="1"/>
</dbReference>
<proteinExistence type="inferred from homology"/>
<dbReference type="InterPro" id="IPR020040">
    <property type="entry name" value="Ribosomal_uL6_a/b-dom"/>
</dbReference>
<keyword evidence="3 6" id="KW-0694">RNA-binding</keyword>
<sequence length="179" mass="19052">MSRVAKAPVAHPANVEITLGTGEITVKGPKGTLTQKINKLVKITKNAESNHIEFAPAANDPKAWAQAGTARALVSNMVHGVTEGFVVTLELVGVGYRAQAKDKSISLSLGFSHPIEYSLPTGVSVETPSNTVILLKGVDKQILGQVASEIRAFRPPEPYKGKGVKYAGEKIARKEAKKK</sequence>
<dbReference type="InterPro" id="IPR036789">
    <property type="entry name" value="Ribosomal_uL6-like_a/b-dom_sf"/>
</dbReference>
<dbReference type="Gene3D" id="3.90.930.12">
    <property type="entry name" value="Ribosomal protein L6, alpha-beta domain"/>
    <property type="match status" value="2"/>
</dbReference>
<dbReference type="FunFam" id="3.90.930.12:FF:000001">
    <property type="entry name" value="50S ribosomal protein L6"/>
    <property type="match status" value="1"/>
</dbReference>
<name>G9ESU2_9GAMM</name>
<dbReference type="PANTHER" id="PTHR11655:SF14">
    <property type="entry name" value="LARGE RIBOSOMAL SUBUNIT PROTEIN UL6M"/>
    <property type="match status" value="1"/>
</dbReference>
<evidence type="ECO:0000256" key="7">
    <source>
        <dbReference type="RuleBase" id="RU003869"/>
    </source>
</evidence>
<keyword evidence="2 6" id="KW-0699">rRNA-binding</keyword>
<dbReference type="InterPro" id="IPR002358">
    <property type="entry name" value="Ribosomal_uL6_CS"/>
</dbReference>
<feature type="domain" description="Large ribosomal subunit protein uL6 alpha-beta" evidence="9">
    <location>
        <begin position="12"/>
        <end position="84"/>
    </location>
</feature>